<keyword evidence="9" id="KW-0539">Nucleus</keyword>
<evidence type="ECO:0000256" key="3">
    <source>
        <dbReference type="ARBA" id="ARBA00022737"/>
    </source>
</evidence>
<reference key="1">
    <citation type="journal article" date="2007" name="Nature">
        <title>The medaka draft genome and insights into vertebrate genome evolution.</title>
        <authorList>
            <person name="Kasahara M."/>
            <person name="Naruse K."/>
            <person name="Sasaki S."/>
            <person name="Nakatani Y."/>
            <person name="Qu W."/>
            <person name="Ahsan B."/>
            <person name="Yamada T."/>
            <person name="Nagayasu Y."/>
            <person name="Doi K."/>
            <person name="Kasai Y."/>
            <person name="Jindo T."/>
            <person name="Kobayashi D."/>
            <person name="Shimada A."/>
            <person name="Toyoda A."/>
            <person name="Kuroki Y."/>
            <person name="Fujiyama A."/>
            <person name="Sasaki T."/>
            <person name="Shimizu A."/>
            <person name="Asakawa S."/>
            <person name="Shimizu N."/>
            <person name="Hashimoto S."/>
            <person name="Yang J."/>
            <person name="Lee Y."/>
            <person name="Matsushima K."/>
            <person name="Sugano S."/>
            <person name="Sakaizumi M."/>
            <person name="Narita T."/>
            <person name="Ohishi K."/>
            <person name="Haga S."/>
            <person name="Ohta F."/>
            <person name="Nomoto H."/>
            <person name="Nogata K."/>
            <person name="Morishita T."/>
            <person name="Endo T."/>
            <person name="Shin-I T."/>
            <person name="Takeda H."/>
            <person name="Morishita S."/>
            <person name="Kohara Y."/>
        </authorList>
    </citation>
    <scope>NUCLEOTIDE SEQUENCE [LARGE SCALE GENOMIC DNA]</scope>
    <source>
        <strain>Hd-rR</strain>
    </source>
</reference>
<dbReference type="FunFam" id="3.30.160.60:FF:000965">
    <property type="entry name" value="Neurotrophin receptor-interacting factor homolog"/>
    <property type="match status" value="1"/>
</dbReference>
<dbReference type="SUPFAM" id="SSF57667">
    <property type="entry name" value="beta-beta-alpha zinc fingers"/>
    <property type="match status" value="4"/>
</dbReference>
<dbReference type="GO" id="GO:0008270">
    <property type="term" value="F:zinc ion binding"/>
    <property type="evidence" value="ECO:0007669"/>
    <property type="project" value="UniProtKB-KW"/>
</dbReference>
<name>A0A3P9J0N9_ORYLA</name>
<keyword evidence="5" id="KW-0862">Zinc</keyword>
<evidence type="ECO:0000256" key="11">
    <source>
        <dbReference type="SAM" id="MobiDB-lite"/>
    </source>
</evidence>
<dbReference type="PROSITE" id="PS50157">
    <property type="entry name" value="ZINC_FINGER_C2H2_2"/>
    <property type="match status" value="6"/>
</dbReference>
<dbReference type="AlphaFoldDB" id="A0A3P9J0N9"/>
<feature type="domain" description="C2H2-type" evidence="12">
    <location>
        <begin position="148"/>
        <end position="175"/>
    </location>
</feature>
<evidence type="ECO:0000256" key="5">
    <source>
        <dbReference type="ARBA" id="ARBA00022833"/>
    </source>
</evidence>
<proteinExistence type="predicted"/>
<dbReference type="Gene3D" id="3.30.160.60">
    <property type="entry name" value="Classic Zinc Finger"/>
    <property type="match status" value="6"/>
</dbReference>
<feature type="compositionally biased region" description="Acidic residues" evidence="11">
    <location>
        <begin position="300"/>
        <end position="309"/>
    </location>
</feature>
<evidence type="ECO:0000313" key="14">
    <source>
        <dbReference type="Proteomes" id="UP000265200"/>
    </source>
</evidence>
<comment type="subcellular location">
    <subcellularLocation>
        <location evidence="1">Nucleus</location>
    </subcellularLocation>
</comment>
<dbReference type="PANTHER" id="PTHR46105:SF5">
    <property type="entry name" value="ZINC FINGER AND BTB DOMAIN-CONTAINING PROTEIN 44 ISOFORM X1"/>
    <property type="match status" value="1"/>
</dbReference>
<keyword evidence="3" id="KW-0677">Repeat</keyword>
<evidence type="ECO:0000256" key="1">
    <source>
        <dbReference type="ARBA" id="ARBA00004123"/>
    </source>
</evidence>
<keyword evidence="8" id="KW-0804">Transcription</keyword>
<evidence type="ECO:0000259" key="12">
    <source>
        <dbReference type="PROSITE" id="PS50157"/>
    </source>
</evidence>
<accession>A0A3P9J0N9</accession>
<keyword evidence="7" id="KW-0238">DNA-binding</keyword>
<dbReference type="InterPro" id="IPR036236">
    <property type="entry name" value="Znf_C2H2_sf"/>
</dbReference>
<keyword evidence="2" id="KW-0479">Metal-binding</keyword>
<dbReference type="Ensembl" id="ENSORLT00015004505.1">
    <property type="protein sequence ID" value="ENSORLP00015025794.1"/>
    <property type="gene ID" value="ENSORLG00015007128.1"/>
</dbReference>
<evidence type="ECO:0000256" key="7">
    <source>
        <dbReference type="ARBA" id="ARBA00023125"/>
    </source>
</evidence>
<dbReference type="FunFam" id="3.30.160.60:FF:001290">
    <property type="entry name" value="Zinc finger 45-like"/>
    <property type="match status" value="1"/>
</dbReference>
<evidence type="ECO:0000256" key="2">
    <source>
        <dbReference type="ARBA" id="ARBA00022723"/>
    </source>
</evidence>
<dbReference type="PROSITE" id="PS00028">
    <property type="entry name" value="ZINC_FINGER_C2H2_1"/>
    <property type="match status" value="5"/>
</dbReference>
<dbReference type="FunFam" id="3.30.160.60:FF:002254">
    <property type="entry name" value="Zinc finger protein 540"/>
    <property type="match status" value="1"/>
</dbReference>
<dbReference type="Proteomes" id="UP000265200">
    <property type="component" value="Chromosome 13"/>
</dbReference>
<dbReference type="PANTHER" id="PTHR46105">
    <property type="entry name" value="AGAP004733-PA"/>
    <property type="match status" value="1"/>
</dbReference>
<evidence type="ECO:0000256" key="10">
    <source>
        <dbReference type="PROSITE-ProRule" id="PRU00042"/>
    </source>
</evidence>
<keyword evidence="4 10" id="KW-0863">Zinc-finger</keyword>
<evidence type="ECO:0000256" key="6">
    <source>
        <dbReference type="ARBA" id="ARBA00023015"/>
    </source>
</evidence>
<feature type="domain" description="C2H2-type" evidence="12">
    <location>
        <begin position="120"/>
        <end position="147"/>
    </location>
</feature>
<keyword evidence="6" id="KW-0805">Transcription regulation</keyword>
<evidence type="ECO:0000313" key="13">
    <source>
        <dbReference type="Ensembl" id="ENSORLP00015025794.1"/>
    </source>
</evidence>
<dbReference type="Pfam" id="PF00096">
    <property type="entry name" value="zf-C2H2"/>
    <property type="match status" value="3"/>
</dbReference>
<organism evidence="13 14">
    <name type="scientific">Oryzias latipes</name>
    <name type="common">Japanese rice fish</name>
    <name type="synonym">Japanese killifish</name>
    <dbReference type="NCBI Taxonomy" id="8090"/>
    <lineage>
        <taxon>Eukaryota</taxon>
        <taxon>Metazoa</taxon>
        <taxon>Chordata</taxon>
        <taxon>Craniata</taxon>
        <taxon>Vertebrata</taxon>
        <taxon>Euteleostomi</taxon>
        <taxon>Actinopterygii</taxon>
        <taxon>Neopterygii</taxon>
        <taxon>Teleostei</taxon>
        <taxon>Neoteleostei</taxon>
        <taxon>Acanthomorphata</taxon>
        <taxon>Ovalentaria</taxon>
        <taxon>Atherinomorphae</taxon>
        <taxon>Beloniformes</taxon>
        <taxon>Adrianichthyidae</taxon>
        <taxon>Oryziinae</taxon>
        <taxon>Oryzias</taxon>
    </lineage>
</organism>
<dbReference type="FunFam" id="3.30.160.60:FF:000325">
    <property type="entry name" value="ZFP90 zinc finger protein"/>
    <property type="match status" value="1"/>
</dbReference>
<feature type="region of interest" description="Disordered" evidence="11">
    <location>
        <begin position="249"/>
        <end position="309"/>
    </location>
</feature>
<dbReference type="SMART" id="SM00355">
    <property type="entry name" value="ZnF_C2H2"/>
    <property type="match status" value="6"/>
</dbReference>
<sequence>VLIDLNGNVPSPVPPSLIYLWRGGSAEPSRSTVGRGTACNRSYRTGTALKRHKMIHTGEKPFTCHVCGARFSLNNNLKRHLRIHTGEKYVHANKNQDVDGGQTTFFQSRQNKLVVIVKPFSCKICLKGFSAASSLKLHERGHSEQKEFNCSLCGKAFHNKYSFSYHQRSHSGEKPFVCDKCGKRFFQAASLKQHERIHTGEKPYKCDQCGKAFRTDGNFYRHMRIHTGEKPFECGYYVVSSALGELRPEGSAGAAGGRAAERDQKRGRRAALAGKRLERLPRAVPAERPALPSEALWKADEEDGCTAGG</sequence>
<dbReference type="GO" id="GO:0005634">
    <property type="term" value="C:nucleus"/>
    <property type="evidence" value="ECO:0007669"/>
    <property type="project" value="UniProtKB-SubCell"/>
</dbReference>
<dbReference type="FunFam" id="3.30.160.60:FF:000912">
    <property type="entry name" value="Zinc finger protein 660"/>
    <property type="match status" value="1"/>
</dbReference>
<dbReference type="GO" id="GO:0003677">
    <property type="term" value="F:DNA binding"/>
    <property type="evidence" value="ECO:0007669"/>
    <property type="project" value="UniProtKB-KW"/>
</dbReference>
<feature type="domain" description="C2H2-type" evidence="12">
    <location>
        <begin position="39"/>
        <end position="61"/>
    </location>
</feature>
<dbReference type="InterPro" id="IPR050457">
    <property type="entry name" value="ZnFinger_BTB_dom_contain"/>
</dbReference>
<reference evidence="13" key="4">
    <citation type="submission" date="2025-09" db="UniProtKB">
        <authorList>
            <consortium name="Ensembl"/>
        </authorList>
    </citation>
    <scope>IDENTIFICATION</scope>
    <source>
        <strain evidence="13">HSOK</strain>
    </source>
</reference>
<dbReference type="Pfam" id="PF13465">
    <property type="entry name" value="zf-H2C2_2"/>
    <property type="match status" value="1"/>
</dbReference>
<reference evidence="13 14" key="2">
    <citation type="submission" date="2017-04" db="EMBL/GenBank/DDBJ databases">
        <title>CpG methylation of centromeres and impact of large insertions on vertebrate speciation.</title>
        <authorList>
            <person name="Ichikawa K."/>
            <person name="Yoshimura J."/>
            <person name="Morishita S."/>
        </authorList>
    </citation>
    <scope>NUCLEOTIDE SEQUENCE</scope>
    <source>
        <strain evidence="13 14">HSOK</strain>
    </source>
</reference>
<evidence type="ECO:0000256" key="9">
    <source>
        <dbReference type="ARBA" id="ARBA00023242"/>
    </source>
</evidence>
<reference evidence="13" key="3">
    <citation type="submission" date="2025-08" db="UniProtKB">
        <authorList>
            <consortium name="Ensembl"/>
        </authorList>
    </citation>
    <scope>IDENTIFICATION</scope>
    <source>
        <strain evidence="13">HSOK</strain>
    </source>
</reference>
<feature type="domain" description="C2H2-type" evidence="12">
    <location>
        <begin position="204"/>
        <end position="231"/>
    </location>
</feature>
<feature type="domain" description="C2H2-type" evidence="12">
    <location>
        <begin position="176"/>
        <end position="203"/>
    </location>
</feature>
<evidence type="ECO:0000256" key="8">
    <source>
        <dbReference type="ARBA" id="ARBA00023163"/>
    </source>
</evidence>
<evidence type="ECO:0000256" key="4">
    <source>
        <dbReference type="ARBA" id="ARBA00022771"/>
    </source>
</evidence>
<feature type="domain" description="C2H2-type" evidence="12">
    <location>
        <begin position="62"/>
        <end position="89"/>
    </location>
</feature>
<protein>
    <recommendedName>
        <fullName evidence="12">C2H2-type domain-containing protein</fullName>
    </recommendedName>
</protein>
<dbReference type="InterPro" id="IPR013087">
    <property type="entry name" value="Znf_C2H2_type"/>
</dbReference>